<gene>
    <name evidence="2" type="ORF">GS601_21090</name>
</gene>
<keyword evidence="1" id="KW-0812">Transmembrane</keyword>
<evidence type="ECO:0000313" key="3">
    <source>
        <dbReference type="Proteomes" id="UP000646053"/>
    </source>
</evidence>
<evidence type="ECO:0000313" key="2">
    <source>
        <dbReference type="EMBL" id="NDJ19752.1"/>
    </source>
</evidence>
<proteinExistence type="predicted"/>
<reference evidence="2" key="1">
    <citation type="submission" date="2019-12" db="EMBL/GenBank/DDBJ databases">
        <title>High-Quality draft genome sequences of three cyanobacteria isolated from the limestone walls of the Old Cathedral of Coimbra.</title>
        <authorList>
            <person name="Tiago I."/>
            <person name="Soares F."/>
            <person name="Portugal A."/>
        </authorList>
    </citation>
    <scope>NUCLEOTIDE SEQUENCE</scope>
    <source>
        <strain evidence="2">A</strain>
    </source>
</reference>
<evidence type="ECO:0000256" key="1">
    <source>
        <dbReference type="SAM" id="Phobius"/>
    </source>
</evidence>
<dbReference type="RefSeq" id="WP_162425271.1">
    <property type="nucleotide sequence ID" value="NZ_WVIE01000039.1"/>
</dbReference>
<keyword evidence="1" id="KW-1133">Transmembrane helix</keyword>
<sequence>MALKIKKFVQLLGLWSASGTLHINYRVAIALPSIVLMISAIAASVVMTVCADS</sequence>
<dbReference type="Proteomes" id="UP000646053">
    <property type="component" value="Unassembled WGS sequence"/>
</dbReference>
<dbReference type="EMBL" id="WVIE01000039">
    <property type="protein sequence ID" value="NDJ19752.1"/>
    <property type="molecule type" value="Genomic_DNA"/>
</dbReference>
<dbReference type="AlphaFoldDB" id="A0A8J7Z3J0"/>
<keyword evidence="1" id="KW-0472">Membrane</keyword>
<comment type="caution">
    <text evidence="2">The sequence shown here is derived from an EMBL/GenBank/DDBJ whole genome shotgun (WGS) entry which is preliminary data.</text>
</comment>
<name>A0A8J7Z3J0_9CYAN</name>
<protein>
    <submittedName>
        <fullName evidence="2">Uncharacterized protein</fullName>
    </submittedName>
</protein>
<organism evidence="2 3">
    <name type="scientific">Myxacorys almedinensis A</name>
    <dbReference type="NCBI Taxonomy" id="2690445"/>
    <lineage>
        <taxon>Bacteria</taxon>
        <taxon>Bacillati</taxon>
        <taxon>Cyanobacteriota</taxon>
        <taxon>Cyanophyceae</taxon>
        <taxon>Leptolyngbyales</taxon>
        <taxon>Leptolyngbyaceae</taxon>
        <taxon>Myxacorys</taxon>
        <taxon>Myxacorys almedinensis</taxon>
    </lineage>
</organism>
<keyword evidence="3" id="KW-1185">Reference proteome</keyword>
<feature type="transmembrane region" description="Helical" evidence="1">
    <location>
        <begin position="29"/>
        <end position="51"/>
    </location>
</feature>
<accession>A0A8J7Z3J0</accession>